<evidence type="ECO:0000313" key="10">
    <source>
        <dbReference type="Proteomes" id="UP000467841"/>
    </source>
</evidence>
<dbReference type="GO" id="GO:0042546">
    <property type="term" value="P:cell wall biogenesis"/>
    <property type="evidence" value="ECO:0007669"/>
    <property type="project" value="InterPro"/>
</dbReference>
<dbReference type="EC" id="2.4.1.-" evidence="7"/>
<dbReference type="InterPro" id="IPR004938">
    <property type="entry name" value="XG_FTase"/>
</dbReference>
<keyword evidence="3 7" id="KW-0808">Transferase</keyword>
<dbReference type="OrthoDB" id="1734695at2759"/>
<feature type="chain" id="PRO_5025606297" description="Fucosyltransferase" evidence="8">
    <location>
        <begin position="25"/>
        <end position="107"/>
    </location>
</feature>
<dbReference type="GO" id="GO:0009969">
    <property type="term" value="P:xyloglucan biosynthetic process"/>
    <property type="evidence" value="ECO:0007669"/>
    <property type="project" value="TreeGrafter"/>
</dbReference>
<dbReference type="EMBL" id="CACVBM020001104">
    <property type="protein sequence ID" value="CAA7031199.1"/>
    <property type="molecule type" value="Genomic_DNA"/>
</dbReference>
<accession>A0A6D2ILM2</accession>
<dbReference type="PANTHER" id="PTHR31889:SF74">
    <property type="entry name" value="GALACTOSIDE 2-ALPHA-L-FUCOSYLTRANSFERASE"/>
    <property type="match status" value="1"/>
</dbReference>
<evidence type="ECO:0000256" key="1">
    <source>
        <dbReference type="ARBA" id="ARBA00010481"/>
    </source>
</evidence>
<organism evidence="9 10">
    <name type="scientific">Microthlaspi erraticum</name>
    <dbReference type="NCBI Taxonomy" id="1685480"/>
    <lineage>
        <taxon>Eukaryota</taxon>
        <taxon>Viridiplantae</taxon>
        <taxon>Streptophyta</taxon>
        <taxon>Embryophyta</taxon>
        <taxon>Tracheophyta</taxon>
        <taxon>Spermatophyta</taxon>
        <taxon>Magnoliopsida</taxon>
        <taxon>eudicotyledons</taxon>
        <taxon>Gunneridae</taxon>
        <taxon>Pentapetalae</taxon>
        <taxon>rosids</taxon>
        <taxon>malvids</taxon>
        <taxon>Brassicales</taxon>
        <taxon>Brassicaceae</taxon>
        <taxon>Coluteocarpeae</taxon>
        <taxon>Microthlaspi</taxon>
    </lineage>
</organism>
<evidence type="ECO:0000256" key="7">
    <source>
        <dbReference type="RuleBase" id="RU367004"/>
    </source>
</evidence>
<keyword evidence="10" id="KW-1185">Reference proteome</keyword>
<dbReference type="GO" id="GO:0008107">
    <property type="term" value="F:galactoside 2-alpha-L-fucosyltransferase activity"/>
    <property type="evidence" value="ECO:0007669"/>
    <property type="project" value="InterPro"/>
</dbReference>
<keyword evidence="6 7" id="KW-0961">Cell wall biogenesis/degradation</keyword>
<evidence type="ECO:0000256" key="2">
    <source>
        <dbReference type="ARBA" id="ARBA00022676"/>
    </source>
</evidence>
<dbReference type="Proteomes" id="UP000467841">
    <property type="component" value="Unassembled WGS sequence"/>
</dbReference>
<evidence type="ECO:0000313" key="9">
    <source>
        <dbReference type="EMBL" id="CAA7031199.1"/>
    </source>
</evidence>
<dbReference type="Pfam" id="PF03254">
    <property type="entry name" value="XG_FTase"/>
    <property type="match status" value="1"/>
</dbReference>
<protein>
    <recommendedName>
        <fullName evidence="7">Fucosyltransferase</fullName>
        <ecNumber evidence="7">2.4.1.-</ecNumber>
    </recommendedName>
</protein>
<feature type="signal peptide" evidence="8">
    <location>
        <begin position="1"/>
        <end position="24"/>
    </location>
</feature>
<dbReference type="PANTHER" id="PTHR31889">
    <property type="entry name" value="FUCOSYLTRANSFERASE 2-RELATED"/>
    <property type="match status" value="1"/>
</dbReference>
<keyword evidence="5" id="KW-0325">Glycoprotein</keyword>
<evidence type="ECO:0000256" key="5">
    <source>
        <dbReference type="ARBA" id="ARBA00023180"/>
    </source>
</evidence>
<comment type="similarity">
    <text evidence="1 7">Belongs to the glycosyltransferase 37 family.</text>
</comment>
<name>A0A6D2ILM2_9BRAS</name>
<proteinExistence type="inferred from homology"/>
<comment type="caution">
    <text evidence="9">The sequence shown here is derived from an EMBL/GenBank/DDBJ whole genome shotgun (WGS) entry which is preliminary data.</text>
</comment>
<evidence type="ECO:0000256" key="4">
    <source>
        <dbReference type="ARBA" id="ARBA00023034"/>
    </source>
</evidence>
<evidence type="ECO:0000256" key="6">
    <source>
        <dbReference type="ARBA" id="ARBA00023316"/>
    </source>
</evidence>
<reference evidence="9" key="1">
    <citation type="submission" date="2020-01" db="EMBL/GenBank/DDBJ databases">
        <authorList>
            <person name="Mishra B."/>
        </authorList>
    </citation>
    <scope>NUCLEOTIDE SEQUENCE [LARGE SCALE GENOMIC DNA]</scope>
</reference>
<sequence>MKLMTTIATCLVLWSLMLLSFSNIFNNQLHDAETNGSKKFGKPRDKLRGGRLTSDFDEESCLSRYQSSLYRKPSPFKPSGYLVSKLRSYEMIHKRCGPGTDAYKRST</sequence>
<dbReference type="AlphaFoldDB" id="A0A6D2ILM2"/>
<comment type="subcellular location">
    <subcellularLocation>
        <location evidence="7">Golgi apparatus</location>
        <location evidence="7">Golgi stack membrane</location>
        <topology evidence="7">Single-pass type II membrane protein</topology>
    </subcellularLocation>
</comment>
<keyword evidence="8" id="KW-0732">Signal</keyword>
<evidence type="ECO:0000256" key="3">
    <source>
        <dbReference type="ARBA" id="ARBA00022679"/>
    </source>
</evidence>
<keyword evidence="2 7" id="KW-0328">Glycosyltransferase</keyword>
<dbReference type="GO" id="GO:0032580">
    <property type="term" value="C:Golgi cisterna membrane"/>
    <property type="evidence" value="ECO:0007669"/>
    <property type="project" value="UniProtKB-SubCell"/>
</dbReference>
<gene>
    <name evidence="9" type="ORF">MERR_LOCUS18434</name>
</gene>
<evidence type="ECO:0000256" key="8">
    <source>
        <dbReference type="SAM" id="SignalP"/>
    </source>
</evidence>
<dbReference type="GO" id="GO:0071555">
    <property type="term" value="P:cell wall organization"/>
    <property type="evidence" value="ECO:0007669"/>
    <property type="project" value="UniProtKB-UniRule"/>
</dbReference>
<keyword evidence="4 7" id="KW-0333">Golgi apparatus</keyword>
<comment type="function">
    <text evidence="7">May be involved in cell wall biosynthesis.</text>
</comment>